<sequence>MAFGRTKQNNKTASPRSATTVDTKIEKSSLEIVPISSHPSFNYFTYQKDDVTKHEQPYSPKTFENFDDKIGLPSSHPSHNYFASQRNSSFEQIQTVYDFKISLPPSHPSSNYLASQRNIDFEQLHFQIQNIYDCKASLKNLRYLKHFFSNDHLIRYTKSDHFNSLSEKIKRLINLLIYEILSDEFRRESVKLSQKLEEYIKRNLIPELPNGYNSYTEFENSKAFKFLSKMQRKRVKKLVRLENNMTPPKQVPKRQRNEMKSYNRSSNFTVKHGGLIVLCADDMVYH</sequence>
<evidence type="ECO:0000256" key="1">
    <source>
        <dbReference type="SAM" id="MobiDB-lite"/>
    </source>
</evidence>
<dbReference type="AlphaFoldDB" id="A0A9N9A152"/>
<keyword evidence="3" id="KW-1185">Reference proteome</keyword>
<reference evidence="2" key="1">
    <citation type="submission" date="2021-06" db="EMBL/GenBank/DDBJ databases">
        <authorList>
            <person name="Kallberg Y."/>
            <person name="Tangrot J."/>
            <person name="Rosling A."/>
        </authorList>
    </citation>
    <scope>NUCLEOTIDE SEQUENCE</scope>
    <source>
        <strain evidence="2">UK204</strain>
    </source>
</reference>
<evidence type="ECO:0000313" key="3">
    <source>
        <dbReference type="Proteomes" id="UP000789570"/>
    </source>
</evidence>
<comment type="caution">
    <text evidence="2">The sequence shown here is derived from an EMBL/GenBank/DDBJ whole genome shotgun (WGS) entry which is preliminary data.</text>
</comment>
<accession>A0A9N9A152</accession>
<proteinExistence type="predicted"/>
<protein>
    <submittedName>
        <fullName evidence="2">743_t:CDS:1</fullName>
    </submittedName>
</protein>
<gene>
    <name evidence="2" type="ORF">FCALED_LOCUS4318</name>
</gene>
<evidence type="ECO:0000313" key="2">
    <source>
        <dbReference type="EMBL" id="CAG8513448.1"/>
    </source>
</evidence>
<organism evidence="2 3">
    <name type="scientific">Funneliformis caledonium</name>
    <dbReference type="NCBI Taxonomy" id="1117310"/>
    <lineage>
        <taxon>Eukaryota</taxon>
        <taxon>Fungi</taxon>
        <taxon>Fungi incertae sedis</taxon>
        <taxon>Mucoromycota</taxon>
        <taxon>Glomeromycotina</taxon>
        <taxon>Glomeromycetes</taxon>
        <taxon>Glomerales</taxon>
        <taxon>Glomeraceae</taxon>
        <taxon>Funneliformis</taxon>
    </lineage>
</organism>
<dbReference type="EMBL" id="CAJVPQ010000833">
    <property type="protein sequence ID" value="CAG8513448.1"/>
    <property type="molecule type" value="Genomic_DNA"/>
</dbReference>
<dbReference type="OrthoDB" id="2419260at2759"/>
<feature type="region of interest" description="Disordered" evidence="1">
    <location>
        <begin position="1"/>
        <end position="21"/>
    </location>
</feature>
<dbReference type="Proteomes" id="UP000789570">
    <property type="component" value="Unassembled WGS sequence"/>
</dbReference>
<name>A0A9N9A152_9GLOM</name>